<evidence type="ECO:0000313" key="4">
    <source>
        <dbReference type="EMBL" id="EME68554.1"/>
    </source>
</evidence>
<dbReference type="InterPro" id="IPR050210">
    <property type="entry name" value="tRNA_Adenine-N(6)_MTase"/>
</dbReference>
<feature type="domain" description="Methyltransferase small" evidence="3">
    <location>
        <begin position="36"/>
        <end position="151"/>
    </location>
</feature>
<keyword evidence="1 4" id="KW-0489">Methyltransferase</keyword>
<dbReference type="SUPFAM" id="SSF53335">
    <property type="entry name" value="S-adenosyl-L-methionine-dependent methyltransferases"/>
    <property type="match status" value="1"/>
</dbReference>
<keyword evidence="2" id="KW-0949">S-adenosyl-L-methionine</keyword>
<dbReference type="AlphaFoldDB" id="M3A7V6"/>
<dbReference type="STRING" id="1244869.H261_17923"/>
<dbReference type="PANTHER" id="PTHR47739">
    <property type="entry name" value="TRNA1(VAL) (ADENINE(37)-N6)-METHYLTRANSFERASE"/>
    <property type="match status" value="1"/>
</dbReference>
<dbReference type="GO" id="GO:0032259">
    <property type="term" value="P:methylation"/>
    <property type="evidence" value="ECO:0007669"/>
    <property type="project" value="UniProtKB-KW"/>
</dbReference>
<keyword evidence="5" id="KW-1185">Reference proteome</keyword>
<sequence length="257" mass="26438">MPIPSPESVTEDCLLGGRVRLIQPRDGYRAAIDPVLLAAAVPARPGERVLDLGCGVGAAALCLLARCPEAVVDGLEVQPSLAGLGERNAALNAVEERFAVHRGDAAAPPAGLGGFDHVMTNPPFFEAGSGTPAANASRAMAHAEGELDLVGWIKAAVKMLRPKGRLTLIHRAERLGDILAALRGRGVGDVTVLPLWPKAGRAAGRVIVSARQGVRSPLRLLPGLVLHGTGGEYTPQAEAVLRGGAALDPLAGLGDKS</sequence>
<dbReference type="Proteomes" id="UP000011744">
    <property type="component" value="Unassembled WGS sequence"/>
</dbReference>
<protein>
    <submittedName>
        <fullName evidence="4">O-methyltransferase</fullName>
    </submittedName>
</protein>
<organism evidence="4 5">
    <name type="scientific">Paramagnetospirillum caucaseum</name>
    <dbReference type="NCBI Taxonomy" id="1244869"/>
    <lineage>
        <taxon>Bacteria</taxon>
        <taxon>Pseudomonadati</taxon>
        <taxon>Pseudomonadota</taxon>
        <taxon>Alphaproteobacteria</taxon>
        <taxon>Rhodospirillales</taxon>
        <taxon>Magnetospirillaceae</taxon>
        <taxon>Paramagnetospirillum</taxon>
    </lineage>
</organism>
<evidence type="ECO:0000259" key="3">
    <source>
        <dbReference type="Pfam" id="PF05175"/>
    </source>
</evidence>
<evidence type="ECO:0000313" key="5">
    <source>
        <dbReference type="Proteomes" id="UP000011744"/>
    </source>
</evidence>
<dbReference type="PANTHER" id="PTHR47739:SF1">
    <property type="entry name" value="TRNA1(VAL) (ADENINE(37)-N6)-METHYLTRANSFERASE"/>
    <property type="match status" value="1"/>
</dbReference>
<evidence type="ECO:0000256" key="1">
    <source>
        <dbReference type="ARBA" id="ARBA00022603"/>
    </source>
</evidence>
<dbReference type="InterPro" id="IPR007848">
    <property type="entry name" value="Small_mtfrase_dom"/>
</dbReference>
<dbReference type="CDD" id="cd02440">
    <property type="entry name" value="AdoMet_MTases"/>
    <property type="match status" value="1"/>
</dbReference>
<gene>
    <name evidence="4" type="ORF">H261_17923</name>
</gene>
<evidence type="ECO:0000256" key="2">
    <source>
        <dbReference type="ARBA" id="ARBA00022691"/>
    </source>
</evidence>
<keyword evidence="4" id="KW-0808">Transferase</keyword>
<comment type="caution">
    <text evidence="4">The sequence shown here is derived from an EMBL/GenBank/DDBJ whole genome shotgun (WGS) entry which is preliminary data.</text>
</comment>
<dbReference type="PATRIC" id="fig|1244869.3.peg.3585"/>
<dbReference type="RefSeq" id="WP_008620241.1">
    <property type="nucleotide sequence ID" value="NZ_AONQ01000061.1"/>
</dbReference>
<dbReference type="EMBL" id="AONQ01000061">
    <property type="protein sequence ID" value="EME68554.1"/>
    <property type="molecule type" value="Genomic_DNA"/>
</dbReference>
<reference evidence="4 5" key="1">
    <citation type="journal article" date="2014" name="Genome Announc.">
        <title>Draft Genome Sequence of Magnetospirillum sp. Strain SO-1, a Freshwater Magnetotactic Bacterium Isolated from the Ol'khovka River, Russia.</title>
        <authorList>
            <person name="Grouzdev D.S."/>
            <person name="Dziuba M.V."/>
            <person name="Sukhacheva M.S."/>
            <person name="Mardanov A.V."/>
            <person name="Beletskiy A.V."/>
            <person name="Kuznetsov B.B."/>
            <person name="Skryabin K.G."/>
        </authorList>
    </citation>
    <scope>NUCLEOTIDE SEQUENCE [LARGE SCALE GENOMIC DNA]</scope>
    <source>
        <strain evidence="4 5">SO-1</strain>
    </source>
</reference>
<accession>M3A7V6</accession>
<dbReference type="GO" id="GO:0008168">
    <property type="term" value="F:methyltransferase activity"/>
    <property type="evidence" value="ECO:0007669"/>
    <property type="project" value="UniProtKB-KW"/>
</dbReference>
<dbReference type="eggNOG" id="COG4123">
    <property type="taxonomic scope" value="Bacteria"/>
</dbReference>
<dbReference type="InterPro" id="IPR029063">
    <property type="entry name" value="SAM-dependent_MTases_sf"/>
</dbReference>
<dbReference type="Gene3D" id="3.40.50.150">
    <property type="entry name" value="Vaccinia Virus protein VP39"/>
    <property type="match status" value="1"/>
</dbReference>
<proteinExistence type="predicted"/>
<dbReference type="Pfam" id="PF05175">
    <property type="entry name" value="MTS"/>
    <property type="match status" value="1"/>
</dbReference>
<name>M3A7V6_9PROT</name>